<dbReference type="CDD" id="cd04485">
    <property type="entry name" value="DnaE_OBF"/>
    <property type="match status" value="1"/>
</dbReference>
<evidence type="ECO:0000313" key="5">
    <source>
        <dbReference type="Proteomes" id="UP000033945"/>
    </source>
</evidence>
<sequence>MHAIEDLGLLKVDFLGLKNLTIIENTLSLVEKRHGIALNLDQINHEDPNVFRTLAEGKTIGVFQLEGQGMTRYLKDLWPTNIEDIIAMISLYRPGPMELIPSYIKRKHGKERVTYLHPKLEPILKNTYGIAVYQEQLMQIAQSLAGFTLAEADTLRKAVGKKIRSLLEEQTEKFVSRMIENKIEKNIAKKLGELLEPFARYGFNRSHAASYAEVAYQTAFLKTYYPIEFMTSLMNADEKDVERIGFLIKEAAELGIEVLAPAINNSDDGFTPEERDNKSAIRFGLRAIKNVGSNVVRAIILERGQRGRFVSLSDFLERVPYQDLNKKSLEALIKSGAMDSLGERAQMLENMETLLAHHRDSTKGANGSQSSLFGDSGQKIASTLTLNEFPPATQEEKLRWEKELLGLFVSGHPLEKFRQLLEKQKLNIKMAKTFNEGTPVIIGGIIDEFKKVLTKQNQPMLFLKIADLSDSIEAVVFPRLLSNNGSVFGLDNCVVIKGKVSIRNGNPSIICEEARKLGEKHEEKKDREESLVGR</sequence>
<comment type="caution">
    <text evidence="4">The sequence shown here is derived from an EMBL/GenBank/DDBJ whole genome shotgun (WGS) entry which is preliminary data.</text>
</comment>
<dbReference type="PANTHER" id="PTHR32294:SF0">
    <property type="entry name" value="DNA POLYMERASE III SUBUNIT ALPHA"/>
    <property type="match status" value="1"/>
</dbReference>
<organism evidence="4 5">
    <name type="scientific">Candidatus Giovannonibacteria bacterium GW2011_GWA2_44_26</name>
    <dbReference type="NCBI Taxonomy" id="1618648"/>
    <lineage>
        <taxon>Bacteria</taxon>
        <taxon>Candidatus Giovannoniibacteriota</taxon>
    </lineage>
</organism>
<gene>
    <name evidence="4" type="ORF">UW55_C0039G0008</name>
</gene>
<dbReference type="Gene3D" id="1.10.150.870">
    <property type="match status" value="1"/>
</dbReference>
<feature type="domain" description="DNA polymerase helix-hairpin-helix motif" evidence="2">
    <location>
        <begin position="255"/>
        <end position="346"/>
    </location>
</feature>
<dbReference type="Pfam" id="PF17657">
    <property type="entry name" value="DNA_pol3_finger"/>
    <property type="match status" value="1"/>
</dbReference>
<dbReference type="EMBL" id="LCIT01000039">
    <property type="protein sequence ID" value="KKT61061.1"/>
    <property type="molecule type" value="Genomic_DNA"/>
</dbReference>
<reference evidence="4 5" key="1">
    <citation type="journal article" date="2015" name="Nature">
        <title>rRNA introns, odd ribosomes, and small enigmatic genomes across a large radiation of phyla.</title>
        <authorList>
            <person name="Brown C.T."/>
            <person name="Hug L.A."/>
            <person name="Thomas B.C."/>
            <person name="Sharon I."/>
            <person name="Castelle C.J."/>
            <person name="Singh A."/>
            <person name="Wilkins M.J."/>
            <person name="Williams K.H."/>
            <person name="Banfield J.F."/>
        </authorList>
    </citation>
    <scope>NUCLEOTIDE SEQUENCE [LARGE SCALE GENOMIC DNA]</scope>
</reference>
<dbReference type="Pfam" id="PF14579">
    <property type="entry name" value="HHH_6"/>
    <property type="match status" value="1"/>
</dbReference>
<dbReference type="PANTHER" id="PTHR32294">
    <property type="entry name" value="DNA POLYMERASE III SUBUNIT ALPHA"/>
    <property type="match status" value="1"/>
</dbReference>
<evidence type="ECO:0000259" key="1">
    <source>
        <dbReference type="Pfam" id="PF01336"/>
    </source>
</evidence>
<dbReference type="PATRIC" id="fig|1618648.3.peg.1058"/>
<dbReference type="InterPro" id="IPR004365">
    <property type="entry name" value="NA-bd_OB_tRNA"/>
</dbReference>
<dbReference type="InterPro" id="IPR029460">
    <property type="entry name" value="DNAPol_HHH"/>
</dbReference>
<dbReference type="Pfam" id="PF01336">
    <property type="entry name" value="tRNA_anti-codon"/>
    <property type="match status" value="1"/>
</dbReference>
<dbReference type="InterPro" id="IPR004805">
    <property type="entry name" value="DnaE2/DnaE/PolC"/>
</dbReference>
<dbReference type="AlphaFoldDB" id="A0A0G1INU3"/>
<accession>A0A0G1INU3</accession>
<evidence type="ECO:0000259" key="2">
    <source>
        <dbReference type="Pfam" id="PF14579"/>
    </source>
</evidence>
<feature type="domain" description="OB" evidence="1">
    <location>
        <begin position="440"/>
        <end position="517"/>
    </location>
</feature>
<dbReference type="NCBIfam" id="TIGR00594">
    <property type="entry name" value="polc"/>
    <property type="match status" value="1"/>
</dbReference>
<dbReference type="GO" id="GO:0006260">
    <property type="term" value="P:DNA replication"/>
    <property type="evidence" value="ECO:0007669"/>
    <property type="project" value="InterPro"/>
</dbReference>
<dbReference type="InterPro" id="IPR040982">
    <property type="entry name" value="DNA_pol3_finger"/>
</dbReference>
<evidence type="ECO:0000313" key="4">
    <source>
        <dbReference type="EMBL" id="KKT61061.1"/>
    </source>
</evidence>
<evidence type="ECO:0000259" key="3">
    <source>
        <dbReference type="Pfam" id="PF17657"/>
    </source>
</evidence>
<name>A0A0G1INU3_9BACT</name>
<proteinExistence type="predicted"/>
<feature type="domain" description="DNA polymerase III alpha subunit finger" evidence="3">
    <location>
        <begin position="19"/>
        <end position="181"/>
    </location>
</feature>
<dbReference type="GO" id="GO:0003676">
    <property type="term" value="F:nucleic acid binding"/>
    <property type="evidence" value="ECO:0007669"/>
    <property type="project" value="InterPro"/>
</dbReference>
<dbReference type="Proteomes" id="UP000033945">
    <property type="component" value="Unassembled WGS sequence"/>
</dbReference>
<dbReference type="GO" id="GO:0008408">
    <property type="term" value="F:3'-5' exonuclease activity"/>
    <property type="evidence" value="ECO:0007669"/>
    <property type="project" value="InterPro"/>
</dbReference>
<protein>
    <submittedName>
        <fullName evidence="4">Polymerase III alpha subunit protein</fullName>
    </submittedName>
</protein>